<feature type="compositionally biased region" description="Basic and acidic residues" evidence="1">
    <location>
        <begin position="43"/>
        <end position="63"/>
    </location>
</feature>
<sequence length="141" mass="16357">MQYSKKQYMKLLIVKVLQPIQDKLQKYLEKPQTYKDTVQFLQKLEDAMPERQKTRNSQQRDGHSSSGNEYQAAPNHHRTKARPPIDKHKKDDQFPQRDKAATGRSSGGNPKKKEHRKPKGDQTKSTCNYCGKECLEEAKEA</sequence>
<protein>
    <submittedName>
        <fullName evidence="2">Uncharacterized protein</fullName>
    </submittedName>
</protein>
<feature type="compositionally biased region" description="Basic and acidic residues" evidence="1">
    <location>
        <begin position="83"/>
        <end position="101"/>
    </location>
</feature>
<proteinExistence type="predicted"/>
<organism evidence="2 3">
    <name type="scientific">Talaromyces rugulosus</name>
    <name type="common">Penicillium rugulosum</name>
    <dbReference type="NCBI Taxonomy" id="121627"/>
    <lineage>
        <taxon>Eukaryota</taxon>
        <taxon>Fungi</taxon>
        <taxon>Dikarya</taxon>
        <taxon>Ascomycota</taxon>
        <taxon>Pezizomycotina</taxon>
        <taxon>Eurotiomycetes</taxon>
        <taxon>Eurotiomycetidae</taxon>
        <taxon>Eurotiales</taxon>
        <taxon>Trichocomaceae</taxon>
        <taxon>Talaromyces</taxon>
        <taxon>Talaromyces sect. Islandici</taxon>
    </lineage>
</organism>
<dbReference type="KEGG" id="trg:TRUGW13939_07923"/>
<dbReference type="RefSeq" id="XP_035346952.1">
    <property type="nucleotide sequence ID" value="XM_035491059.1"/>
</dbReference>
<gene>
    <name evidence="2" type="ORF">TRUGW13939_07923</name>
</gene>
<evidence type="ECO:0000313" key="3">
    <source>
        <dbReference type="Proteomes" id="UP000509510"/>
    </source>
</evidence>
<feature type="region of interest" description="Disordered" evidence="1">
    <location>
        <begin position="40"/>
        <end position="128"/>
    </location>
</feature>
<reference evidence="3" key="1">
    <citation type="submission" date="2020-06" db="EMBL/GenBank/DDBJ databases">
        <title>A chromosome-scale genome assembly of Talaromyces rugulosus W13939.</title>
        <authorList>
            <person name="Wang B."/>
            <person name="Guo L."/>
            <person name="Ye K."/>
            <person name="Wang L."/>
        </authorList>
    </citation>
    <scope>NUCLEOTIDE SEQUENCE [LARGE SCALE GENOMIC DNA]</scope>
    <source>
        <strain evidence="3">W13939</strain>
    </source>
</reference>
<evidence type="ECO:0000313" key="2">
    <source>
        <dbReference type="EMBL" id="QKX60777.1"/>
    </source>
</evidence>
<dbReference type="Proteomes" id="UP000509510">
    <property type="component" value="Chromosome IV"/>
</dbReference>
<keyword evidence="3" id="KW-1185">Reference proteome</keyword>
<dbReference type="AlphaFoldDB" id="A0A7H8R3E1"/>
<name>A0A7H8R3E1_TALRU</name>
<dbReference type="EMBL" id="CP055901">
    <property type="protein sequence ID" value="QKX60777.1"/>
    <property type="molecule type" value="Genomic_DNA"/>
</dbReference>
<dbReference type="GeneID" id="55995412"/>
<accession>A0A7H8R3E1</accession>
<evidence type="ECO:0000256" key="1">
    <source>
        <dbReference type="SAM" id="MobiDB-lite"/>
    </source>
</evidence>